<proteinExistence type="predicted"/>
<evidence type="ECO:0000313" key="1">
    <source>
        <dbReference type="EMBL" id="KAI0047649.1"/>
    </source>
</evidence>
<evidence type="ECO:0000313" key="2">
    <source>
        <dbReference type="Proteomes" id="UP000814033"/>
    </source>
</evidence>
<accession>A0ACB8RTL4</accession>
<reference evidence="1" key="1">
    <citation type="submission" date="2021-02" db="EMBL/GenBank/DDBJ databases">
        <authorList>
            <consortium name="DOE Joint Genome Institute"/>
            <person name="Ahrendt S."/>
            <person name="Looney B.P."/>
            <person name="Miyauchi S."/>
            <person name="Morin E."/>
            <person name="Drula E."/>
            <person name="Courty P.E."/>
            <person name="Chicoki N."/>
            <person name="Fauchery L."/>
            <person name="Kohler A."/>
            <person name="Kuo A."/>
            <person name="Labutti K."/>
            <person name="Pangilinan J."/>
            <person name="Lipzen A."/>
            <person name="Riley R."/>
            <person name="Andreopoulos W."/>
            <person name="He G."/>
            <person name="Johnson J."/>
            <person name="Barry K.W."/>
            <person name="Grigoriev I.V."/>
            <person name="Nagy L."/>
            <person name="Hibbett D."/>
            <person name="Henrissat B."/>
            <person name="Matheny P.B."/>
            <person name="Labbe J."/>
            <person name="Martin F."/>
        </authorList>
    </citation>
    <scope>NUCLEOTIDE SEQUENCE</scope>
    <source>
        <strain evidence="1">FP105234-sp</strain>
    </source>
</reference>
<dbReference type="EMBL" id="MU275900">
    <property type="protein sequence ID" value="KAI0047649.1"/>
    <property type="molecule type" value="Genomic_DNA"/>
</dbReference>
<comment type="caution">
    <text evidence="1">The sequence shown here is derived from an EMBL/GenBank/DDBJ whole genome shotgun (WGS) entry which is preliminary data.</text>
</comment>
<reference evidence="1" key="2">
    <citation type="journal article" date="2022" name="New Phytol.">
        <title>Evolutionary transition to the ectomycorrhizal habit in the genomes of a hyperdiverse lineage of mushroom-forming fungi.</title>
        <authorList>
            <person name="Looney B."/>
            <person name="Miyauchi S."/>
            <person name="Morin E."/>
            <person name="Drula E."/>
            <person name="Courty P.E."/>
            <person name="Kohler A."/>
            <person name="Kuo A."/>
            <person name="LaButti K."/>
            <person name="Pangilinan J."/>
            <person name="Lipzen A."/>
            <person name="Riley R."/>
            <person name="Andreopoulos W."/>
            <person name="He G."/>
            <person name="Johnson J."/>
            <person name="Nolan M."/>
            <person name="Tritt A."/>
            <person name="Barry K.W."/>
            <person name="Grigoriev I.V."/>
            <person name="Nagy L.G."/>
            <person name="Hibbett D."/>
            <person name="Henrissat B."/>
            <person name="Matheny P.B."/>
            <person name="Labbe J."/>
            <person name="Martin F.M."/>
        </authorList>
    </citation>
    <scope>NUCLEOTIDE SEQUENCE</scope>
    <source>
        <strain evidence="1">FP105234-sp</strain>
    </source>
</reference>
<keyword evidence="2" id="KW-1185">Reference proteome</keyword>
<protein>
    <submittedName>
        <fullName evidence="1">Uncharacterized protein</fullName>
    </submittedName>
</protein>
<sequence length="172" mass="19094">MISCEFMLHFASGSEGRLSTNSIDLFIDVKLKKRKISCTETAAEDPVSSVMHLRPLVQLGDGHQEFTALPCYVTAPKGTERWTACEFLDKAYPATLVCSRRVLWVLISKYHKISCPQSHKDQERCQIERPTAVSAGAHATRLPRTLALSPVDFVRSSRTLDNGSLPHLSSHG</sequence>
<name>A0ACB8RTL4_9AGAM</name>
<dbReference type="Proteomes" id="UP000814033">
    <property type="component" value="Unassembled WGS sequence"/>
</dbReference>
<organism evidence="1 2">
    <name type="scientific">Auriscalpium vulgare</name>
    <dbReference type="NCBI Taxonomy" id="40419"/>
    <lineage>
        <taxon>Eukaryota</taxon>
        <taxon>Fungi</taxon>
        <taxon>Dikarya</taxon>
        <taxon>Basidiomycota</taxon>
        <taxon>Agaricomycotina</taxon>
        <taxon>Agaricomycetes</taxon>
        <taxon>Russulales</taxon>
        <taxon>Auriscalpiaceae</taxon>
        <taxon>Auriscalpium</taxon>
    </lineage>
</organism>
<gene>
    <name evidence="1" type="ORF">FA95DRAFT_1202766</name>
</gene>